<keyword evidence="6" id="KW-1185">Reference proteome</keyword>
<dbReference type="EMBL" id="JBHTEY010000004">
    <property type="protein sequence ID" value="MFC7614584.1"/>
    <property type="molecule type" value="Genomic_DNA"/>
</dbReference>
<dbReference type="Proteomes" id="UP001596512">
    <property type="component" value="Unassembled WGS sequence"/>
</dbReference>
<organism evidence="5 6">
    <name type="scientific">Actinokineospora soli</name>
    <dbReference type="NCBI Taxonomy" id="1048753"/>
    <lineage>
        <taxon>Bacteria</taxon>
        <taxon>Bacillati</taxon>
        <taxon>Actinomycetota</taxon>
        <taxon>Actinomycetes</taxon>
        <taxon>Pseudonocardiales</taxon>
        <taxon>Pseudonocardiaceae</taxon>
        <taxon>Actinokineospora</taxon>
    </lineage>
</organism>
<evidence type="ECO:0000259" key="4">
    <source>
        <dbReference type="Pfam" id="PF21036"/>
    </source>
</evidence>
<evidence type="ECO:0000313" key="5">
    <source>
        <dbReference type="EMBL" id="MFC7614584.1"/>
    </source>
</evidence>
<keyword evidence="1" id="KW-0808">Transferase</keyword>
<reference evidence="6" key="1">
    <citation type="journal article" date="2019" name="Int. J. Syst. Evol. Microbiol.">
        <title>The Global Catalogue of Microorganisms (GCM) 10K type strain sequencing project: providing services to taxonomists for standard genome sequencing and annotation.</title>
        <authorList>
            <consortium name="The Broad Institute Genomics Platform"/>
            <consortium name="The Broad Institute Genome Sequencing Center for Infectious Disease"/>
            <person name="Wu L."/>
            <person name="Ma J."/>
        </authorList>
    </citation>
    <scope>NUCLEOTIDE SEQUENCE [LARGE SCALE GENOMIC DNA]</scope>
    <source>
        <strain evidence="6">JCM 17695</strain>
    </source>
</reference>
<feature type="domain" description="Erythromycin biosynthesis protein CIII-like C-terminal" evidence="3">
    <location>
        <begin position="235"/>
        <end position="376"/>
    </location>
</feature>
<dbReference type="InterPro" id="IPR048284">
    <property type="entry name" value="EryCIII-like_N"/>
</dbReference>
<keyword evidence="2" id="KW-0732">Signal</keyword>
<evidence type="ECO:0000259" key="3">
    <source>
        <dbReference type="Pfam" id="PF06722"/>
    </source>
</evidence>
<sequence length="378" mass="39878">MRVLFCSTAAIGRLFPLVPLAWALRAAGHEVLVTFGQHLDAAAATGLHVIDAAPGYDGSAVFGAIRSNPALTEREFATPEERQHAGFVLMVAEANRPFVDRTVELVDQWRPDLVVYEQTATYGLIAAARRGVPAVQRNLGTFRTDGLHDQTGAHLADEMRRHGVEHLPRPALVLEYVPPSMLPFPEPEGEFVRDLPFTSAGVLGDRLPEPQGRPRIALTTGTVKPPAHRHHALSATLAAAAEVDADFALALGDIDYSVCGPLPANVTPVGWTPLDVLLTTCSGLVHHGGGGSTMAAIVAGVPQLLLLDPRFPSTGTMAAAVEVSGVGLVTAPDDVDAAALTALLADEGLRKATADVRAELDTLPTPADLVPRLVDLTH</sequence>
<proteinExistence type="predicted"/>
<name>A0ABW2TMI9_9PSEU</name>
<feature type="signal peptide" evidence="2">
    <location>
        <begin position="1"/>
        <end position="21"/>
    </location>
</feature>
<accession>A0ABW2TMI9</accession>
<protein>
    <submittedName>
        <fullName evidence="5">Nucleotide disphospho-sugar-binding domain-containing protein</fullName>
    </submittedName>
</protein>
<evidence type="ECO:0000256" key="1">
    <source>
        <dbReference type="ARBA" id="ARBA00022679"/>
    </source>
</evidence>
<dbReference type="InterPro" id="IPR010610">
    <property type="entry name" value="EryCIII-like_C"/>
</dbReference>
<gene>
    <name evidence="5" type="ORF">ACFQV2_14665</name>
</gene>
<evidence type="ECO:0000313" key="6">
    <source>
        <dbReference type="Proteomes" id="UP001596512"/>
    </source>
</evidence>
<evidence type="ECO:0000256" key="2">
    <source>
        <dbReference type="SAM" id="SignalP"/>
    </source>
</evidence>
<feature type="chain" id="PRO_5046872474" evidence="2">
    <location>
        <begin position="22"/>
        <end position="378"/>
    </location>
</feature>
<dbReference type="Pfam" id="PF21036">
    <property type="entry name" value="EryCIII-like_N"/>
    <property type="match status" value="1"/>
</dbReference>
<dbReference type="Pfam" id="PF06722">
    <property type="entry name" value="EryCIII-like_C"/>
    <property type="match status" value="1"/>
</dbReference>
<dbReference type="InterPro" id="IPR002213">
    <property type="entry name" value="UDP_glucos_trans"/>
</dbReference>
<dbReference type="SUPFAM" id="SSF53756">
    <property type="entry name" value="UDP-Glycosyltransferase/glycogen phosphorylase"/>
    <property type="match status" value="1"/>
</dbReference>
<comment type="caution">
    <text evidence="5">The sequence shown here is derived from an EMBL/GenBank/DDBJ whole genome shotgun (WGS) entry which is preliminary data.</text>
</comment>
<dbReference type="CDD" id="cd03784">
    <property type="entry name" value="GT1_Gtf-like"/>
    <property type="match status" value="1"/>
</dbReference>
<feature type="domain" description="Erythromycin biosynthesis protein CIII-like N-terminal" evidence="4">
    <location>
        <begin position="22"/>
        <end position="221"/>
    </location>
</feature>
<dbReference type="Gene3D" id="3.40.50.2000">
    <property type="entry name" value="Glycogen Phosphorylase B"/>
    <property type="match status" value="2"/>
</dbReference>